<gene>
    <name evidence="1" type="ORF">MLD38_031998</name>
</gene>
<dbReference type="Proteomes" id="UP001057402">
    <property type="component" value="Chromosome 9"/>
</dbReference>
<name>A0ACB9MRE0_9MYRT</name>
<dbReference type="EMBL" id="CM042888">
    <property type="protein sequence ID" value="KAI4326714.1"/>
    <property type="molecule type" value="Genomic_DNA"/>
</dbReference>
<evidence type="ECO:0000313" key="2">
    <source>
        <dbReference type="Proteomes" id="UP001057402"/>
    </source>
</evidence>
<reference evidence="2" key="1">
    <citation type="journal article" date="2023" name="Front. Plant Sci.">
        <title>Chromosomal-level genome assembly of Melastoma candidum provides insights into trichome evolution.</title>
        <authorList>
            <person name="Zhong Y."/>
            <person name="Wu W."/>
            <person name="Sun C."/>
            <person name="Zou P."/>
            <person name="Liu Y."/>
            <person name="Dai S."/>
            <person name="Zhou R."/>
        </authorList>
    </citation>
    <scope>NUCLEOTIDE SEQUENCE [LARGE SCALE GENOMIC DNA]</scope>
</reference>
<protein>
    <submittedName>
        <fullName evidence="1">Uncharacterized protein</fullName>
    </submittedName>
</protein>
<evidence type="ECO:0000313" key="1">
    <source>
        <dbReference type="EMBL" id="KAI4326714.1"/>
    </source>
</evidence>
<accession>A0ACB9MRE0</accession>
<keyword evidence="2" id="KW-1185">Reference proteome</keyword>
<organism evidence="1 2">
    <name type="scientific">Melastoma candidum</name>
    <dbReference type="NCBI Taxonomy" id="119954"/>
    <lineage>
        <taxon>Eukaryota</taxon>
        <taxon>Viridiplantae</taxon>
        <taxon>Streptophyta</taxon>
        <taxon>Embryophyta</taxon>
        <taxon>Tracheophyta</taxon>
        <taxon>Spermatophyta</taxon>
        <taxon>Magnoliopsida</taxon>
        <taxon>eudicotyledons</taxon>
        <taxon>Gunneridae</taxon>
        <taxon>Pentapetalae</taxon>
        <taxon>rosids</taxon>
        <taxon>malvids</taxon>
        <taxon>Myrtales</taxon>
        <taxon>Melastomataceae</taxon>
        <taxon>Melastomatoideae</taxon>
        <taxon>Melastomateae</taxon>
        <taxon>Melastoma</taxon>
    </lineage>
</organism>
<sequence>MAAVLKTLFSTRHILILSLALNLSFMLKIVQEKSDPAENLIITEKVQQKLIAEASPSDSTQQGRFAAPLHHISAGERGDTPDDDESVVNLDHGDPTMYENYWQQMGDRTTVVIPGWQFTSYFSVASNLCWFLEPELANEIVRLHQVVGNAITEGRHIVVGTGSSQLYQAMLYAYTSSGASEPVTVVSAAPYYSSYPTATDCLRSSLFRWGGDARVYDGNGPYIELVTSPNNPDGFVRDSVVNRSGGILVHDLAYYWPHYTPITSPANHELTLFTVSKTTGHAGSRIGWALVKDPLIAKKMVKYIEVSTIGVSKDSQVRAAKVLKVVSDGCEGAGGSGKFECLFRYSHSQMTRRWMQLREAVKQSGVFSLPEFSPRHCNFLEQSFESLPAFAWLKCEDGIEDCESFLRSFKIITRSGRHFGVGASYVRTRRRGGTPRCPGYGASADATLVCSWSFGEEGGPSLVNVSCRQHEERSTGGDLQ</sequence>
<proteinExistence type="predicted"/>
<comment type="caution">
    <text evidence="1">The sequence shown here is derived from an EMBL/GenBank/DDBJ whole genome shotgun (WGS) entry which is preliminary data.</text>
</comment>